<keyword evidence="7" id="KW-1185">Reference proteome</keyword>
<dbReference type="InterPro" id="IPR043502">
    <property type="entry name" value="DNA/RNA_pol_sf"/>
</dbReference>
<evidence type="ECO:0000313" key="6">
    <source>
        <dbReference type="EMBL" id="KAJ8966095.1"/>
    </source>
</evidence>
<feature type="domain" description="DNA-directed DNA polymerase family B multifunctional" evidence="5">
    <location>
        <begin position="2"/>
        <end position="78"/>
    </location>
</feature>
<gene>
    <name evidence="6" type="ORF">NQ317_008770</name>
</gene>
<accession>A0ABQ9IUH2</accession>
<dbReference type="Pfam" id="PF00136">
    <property type="entry name" value="DNA_pol_B"/>
    <property type="match status" value="1"/>
</dbReference>
<evidence type="ECO:0000313" key="7">
    <source>
        <dbReference type="Proteomes" id="UP001162164"/>
    </source>
</evidence>
<dbReference type="EC" id="2.7.7.7" evidence="1"/>
<evidence type="ECO:0000256" key="1">
    <source>
        <dbReference type="ARBA" id="ARBA00012417"/>
    </source>
</evidence>
<dbReference type="Gene3D" id="1.10.132.60">
    <property type="entry name" value="DNA polymerase family B, C-terminal domain"/>
    <property type="match status" value="1"/>
</dbReference>
<evidence type="ECO:0000256" key="4">
    <source>
        <dbReference type="ARBA" id="ARBA00022932"/>
    </source>
</evidence>
<dbReference type="SUPFAM" id="SSF56672">
    <property type="entry name" value="DNA/RNA polymerases"/>
    <property type="match status" value="1"/>
</dbReference>
<evidence type="ECO:0000256" key="3">
    <source>
        <dbReference type="ARBA" id="ARBA00022695"/>
    </source>
</evidence>
<organism evidence="6 7">
    <name type="scientific">Molorchus minor</name>
    <dbReference type="NCBI Taxonomy" id="1323400"/>
    <lineage>
        <taxon>Eukaryota</taxon>
        <taxon>Metazoa</taxon>
        <taxon>Ecdysozoa</taxon>
        <taxon>Arthropoda</taxon>
        <taxon>Hexapoda</taxon>
        <taxon>Insecta</taxon>
        <taxon>Pterygota</taxon>
        <taxon>Neoptera</taxon>
        <taxon>Endopterygota</taxon>
        <taxon>Coleoptera</taxon>
        <taxon>Polyphaga</taxon>
        <taxon>Cucujiformia</taxon>
        <taxon>Chrysomeloidea</taxon>
        <taxon>Cerambycidae</taxon>
        <taxon>Lamiinae</taxon>
        <taxon>Monochamini</taxon>
        <taxon>Molorchus</taxon>
    </lineage>
</organism>
<dbReference type="EMBL" id="JAPWTJ010002447">
    <property type="protein sequence ID" value="KAJ8966095.1"/>
    <property type="molecule type" value="Genomic_DNA"/>
</dbReference>
<dbReference type="PANTHER" id="PTHR45861">
    <property type="entry name" value="DNA POLYMERASE ALPHA CATALYTIC SUBUNIT"/>
    <property type="match status" value="1"/>
</dbReference>
<dbReference type="PANTHER" id="PTHR45861:SF1">
    <property type="entry name" value="DNA POLYMERASE ALPHA CATALYTIC SUBUNIT"/>
    <property type="match status" value="1"/>
</dbReference>
<protein>
    <recommendedName>
        <fullName evidence="1">DNA-directed DNA polymerase</fullName>
        <ecNumber evidence="1">2.7.7.7</ecNumber>
    </recommendedName>
</protein>
<dbReference type="InterPro" id="IPR042087">
    <property type="entry name" value="DNA_pol_B_thumb"/>
</dbReference>
<keyword evidence="2" id="KW-0808">Transferase</keyword>
<evidence type="ECO:0000256" key="2">
    <source>
        <dbReference type="ARBA" id="ARBA00022679"/>
    </source>
</evidence>
<reference evidence="6" key="1">
    <citation type="journal article" date="2023" name="Insect Mol. Biol.">
        <title>Genome sequencing provides insights into the evolution of gene families encoding plant cell wall-degrading enzymes in longhorned beetles.</title>
        <authorList>
            <person name="Shin N.R."/>
            <person name="Okamura Y."/>
            <person name="Kirsch R."/>
            <person name="Pauchet Y."/>
        </authorList>
    </citation>
    <scope>NUCLEOTIDE SEQUENCE</scope>
    <source>
        <strain evidence="6">MMC_N1</strain>
    </source>
</reference>
<dbReference type="Proteomes" id="UP001162164">
    <property type="component" value="Unassembled WGS sequence"/>
</dbReference>
<keyword evidence="3" id="KW-0548">Nucleotidyltransferase</keyword>
<proteinExistence type="predicted"/>
<comment type="caution">
    <text evidence="6">The sequence shown here is derived from an EMBL/GenBank/DDBJ whole genome shotgun (WGS) entry which is preliminary data.</text>
</comment>
<name>A0ABQ9IUH2_9CUCU</name>
<dbReference type="InterPro" id="IPR006134">
    <property type="entry name" value="DNA-dir_DNA_pol_B_multi_dom"/>
</dbReference>
<sequence length="146" mass="16969">MYTDKNSLPHVQVALRYNQQSGGHFRAGDTVSYVICDDGSNKPATQRGYHIDELKNSETLKVDVQYYLAHQIHPVVTQPLLEQQVESGYHALRETVEKYLNHSGYSVISLTELFSGFMIRNKHPELIERDIRQPREFIEEDEDEEF</sequence>
<evidence type="ECO:0000259" key="5">
    <source>
        <dbReference type="Pfam" id="PF00136"/>
    </source>
</evidence>
<keyword evidence="4" id="KW-0239">DNA-directed DNA polymerase</keyword>